<reference evidence="1 2" key="1">
    <citation type="submission" date="2017-01" db="EMBL/GenBank/DDBJ databases">
        <authorList>
            <person name="Mah S.A."/>
            <person name="Swanson W.J."/>
            <person name="Moy G.W."/>
            <person name="Vacquier V.D."/>
        </authorList>
    </citation>
    <scope>NUCLEOTIDE SEQUENCE [LARGE SCALE GENOMIC DNA]</scope>
    <source>
        <strain evidence="1 2">DSM 7027</strain>
    </source>
</reference>
<evidence type="ECO:0000313" key="1">
    <source>
        <dbReference type="EMBL" id="SIQ86072.1"/>
    </source>
</evidence>
<accession>A0A1N6W7S7</accession>
<proteinExistence type="predicted"/>
<dbReference type="RefSeq" id="WP_010323447.1">
    <property type="nucleotide sequence ID" value="NZ_FTMN01000010.1"/>
</dbReference>
<dbReference type="AlphaFoldDB" id="A0A1N6W7S7"/>
<evidence type="ECO:0000313" key="2">
    <source>
        <dbReference type="Proteomes" id="UP000186895"/>
    </source>
</evidence>
<keyword evidence="2" id="KW-1185">Reference proteome</keyword>
<organism evidence="1 2">
    <name type="scientific">Marinobacterium stanieri</name>
    <dbReference type="NCBI Taxonomy" id="49186"/>
    <lineage>
        <taxon>Bacteria</taxon>
        <taxon>Pseudomonadati</taxon>
        <taxon>Pseudomonadota</taxon>
        <taxon>Gammaproteobacteria</taxon>
        <taxon>Oceanospirillales</taxon>
        <taxon>Oceanospirillaceae</taxon>
        <taxon>Marinobacterium</taxon>
    </lineage>
</organism>
<dbReference type="EMBL" id="FTMN01000010">
    <property type="protein sequence ID" value="SIQ86072.1"/>
    <property type="molecule type" value="Genomic_DNA"/>
</dbReference>
<protein>
    <submittedName>
        <fullName evidence="1">Uncharacterized protein</fullName>
    </submittedName>
</protein>
<sequence>MSAIQLTAQLRQLLDRGYSIDDVRNLVAVPHEVLEQAIREHRLQEHNRRHDRLLQGQADFAMRLGSRG</sequence>
<dbReference type="Proteomes" id="UP000186895">
    <property type="component" value="Unassembled WGS sequence"/>
</dbReference>
<dbReference type="STRING" id="49186.SAMN05421647_11024"/>
<gene>
    <name evidence="1" type="ORF">SAMN05421647_11024</name>
</gene>
<name>A0A1N6W7S7_9GAMM</name>